<evidence type="ECO:0000256" key="1">
    <source>
        <dbReference type="SAM" id="MobiDB-lite"/>
    </source>
</evidence>
<organism evidence="2">
    <name type="scientific">marine sediment metagenome</name>
    <dbReference type="NCBI Taxonomy" id="412755"/>
    <lineage>
        <taxon>unclassified sequences</taxon>
        <taxon>metagenomes</taxon>
        <taxon>ecological metagenomes</taxon>
    </lineage>
</organism>
<dbReference type="AlphaFoldDB" id="A0A0F9UPY6"/>
<proteinExistence type="predicted"/>
<dbReference type="EMBL" id="LAZR01000875">
    <property type="protein sequence ID" value="KKN55668.1"/>
    <property type="molecule type" value="Genomic_DNA"/>
</dbReference>
<comment type="caution">
    <text evidence="2">The sequence shown here is derived from an EMBL/GenBank/DDBJ whole genome shotgun (WGS) entry which is preliminary data.</text>
</comment>
<feature type="compositionally biased region" description="Polar residues" evidence="1">
    <location>
        <begin position="1"/>
        <end position="11"/>
    </location>
</feature>
<feature type="region of interest" description="Disordered" evidence="1">
    <location>
        <begin position="54"/>
        <end position="74"/>
    </location>
</feature>
<gene>
    <name evidence="2" type="ORF">LCGC14_0579700</name>
</gene>
<accession>A0A0F9UPY6</accession>
<protein>
    <submittedName>
        <fullName evidence="2">Uncharacterized protein</fullName>
    </submittedName>
</protein>
<name>A0A0F9UPY6_9ZZZZ</name>
<feature type="region of interest" description="Disordered" evidence="1">
    <location>
        <begin position="1"/>
        <end position="26"/>
    </location>
</feature>
<evidence type="ECO:0000313" key="2">
    <source>
        <dbReference type="EMBL" id="KKN55668.1"/>
    </source>
</evidence>
<reference evidence="2" key="1">
    <citation type="journal article" date="2015" name="Nature">
        <title>Complex archaea that bridge the gap between prokaryotes and eukaryotes.</title>
        <authorList>
            <person name="Spang A."/>
            <person name="Saw J.H."/>
            <person name="Jorgensen S.L."/>
            <person name="Zaremba-Niedzwiedzka K."/>
            <person name="Martijn J."/>
            <person name="Lind A.E."/>
            <person name="van Eijk R."/>
            <person name="Schleper C."/>
            <person name="Guy L."/>
            <person name="Ettema T.J."/>
        </authorList>
    </citation>
    <scope>NUCLEOTIDE SEQUENCE</scope>
</reference>
<sequence length="74" mass="7874">MSSAIDNTSCPNCGGNARTETDHHTGETSIWCDDGCGFESINGETVSKGSEAMAFVPDDENDDGWPYADCKGEH</sequence>